<dbReference type="CDD" id="cd02440">
    <property type="entry name" value="AdoMet_MTases"/>
    <property type="match status" value="1"/>
</dbReference>
<feature type="coiled-coil region" evidence="1">
    <location>
        <begin position="269"/>
        <end position="296"/>
    </location>
</feature>
<accession>A0A1R3G3Q9</accession>
<dbReference type="InterPro" id="IPR029063">
    <property type="entry name" value="SAM-dependent_MTases_sf"/>
</dbReference>
<keyword evidence="2" id="KW-0812">Transmembrane</keyword>
<proteinExistence type="predicted"/>
<dbReference type="PANTHER" id="PTHR43675">
    <property type="entry name" value="ARSENITE METHYLTRANSFERASE"/>
    <property type="match status" value="1"/>
</dbReference>
<evidence type="ECO:0000256" key="1">
    <source>
        <dbReference type="SAM" id="Coils"/>
    </source>
</evidence>
<dbReference type="GO" id="GO:0008168">
    <property type="term" value="F:methyltransferase activity"/>
    <property type="evidence" value="ECO:0007669"/>
    <property type="project" value="TreeGrafter"/>
</dbReference>
<dbReference type="OMA" id="LWEFYLC"/>
<dbReference type="AlphaFoldDB" id="A0A1R3G3Q9"/>
<dbReference type="PANTHER" id="PTHR43675:SF10">
    <property type="entry name" value="CYCLOPROPANE FATTY ACID SYNTHASE"/>
    <property type="match status" value="1"/>
</dbReference>
<dbReference type="Pfam" id="PF02353">
    <property type="entry name" value="CMAS"/>
    <property type="match status" value="1"/>
</dbReference>
<dbReference type="InterPro" id="IPR026669">
    <property type="entry name" value="Arsenite_MeTrfase-like"/>
</dbReference>
<dbReference type="Gramene" id="OMO52650">
    <property type="protein sequence ID" value="OMO52650"/>
    <property type="gene ID" value="CCACVL1_29135"/>
</dbReference>
<dbReference type="Proteomes" id="UP000188268">
    <property type="component" value="Unassembled WGS sequence"/>
</dbReference>
<evidence type="ECO:0000313" key="3">
    <source>
        <dbReference type="EMBL" id="OMO52650.1"/>
    </source>
</evidence>
<comment type="caution">
    <text evidence="3">The sequence shown here is derived from an EMBL/GenBank/DDBJ whole genome shotgun (WGS) entry which is preliminary data.</text>
</comment>
<dbReference type="SUPFAM" id="SSF53335">
    <property type="entry name" value="S-adenosyl-L-methionine-dependent methyltransferases"/>
    <property type="match status" value="1"/>
</dbReference>
<gene>
    <name evidence="3" type="ORF">CCACVL1_29135</name>
</gene>
<protein>
    <submittedName>
        <fullName evidence="3">Mycolic acid cyclopropane synthase</fullName>
    </submittedName>
</protein>
<keyword evidence="4" id="KW-1185">Reference proteome</keyword>
<feature type="transmembrane region" description="Helical" evidence="2">
    <location>
        <begin position="41"/>
        <end position="62"/>
    </location>
</feature>
<dbReference type="OrthoDB" id="5977668at2759"/>
<keyword evidence="2" id="KW-1133">Transmembrane helix</keyword>
<keyword evidence="2" id="KW-0472">Membrane</keyword>
<dbReference type="STRING" id="210143.A0A1R3G3Q9"/>
<sequence length="477" mass="54065">MVVRMSHDLGLDRRRAAIAGAHDITPVNVVVVVVGNHGGTAAAVVVVVVLIVAQLFTTYISITPGVPTTRLKQSLKEKDGTVVTFKGSMEKCPLEVVLEVHNPDQFYWKLMTEADLGFADAFIHGDVSFQDNDKGLINYLLIFVANKKSSSSISLMNENRIWLTSAKYLFKHILRRNTLTQARRNIARHYDLSNELFESFMDETMTYSCAVFKTEDEDLKVAQQRKLTALIEKARISKEHEVLELGCGWGSLAIEAVKRTGCKYTGITLSEEQLKYAEAKAKKAGLQDKIKFLLLDYRKLPKTFKYDRIICCEMTEHVGNAYLEEFYRCVESILAEDGLFVLQFISITEELFHEVLRTSEFLKEYIFPGGCLASLTRMLSAMAAGSRLSVEHVENIGTYNYAQTLRCWRKNFLQNKSKILALGFNENFLRTWEYYFCYCVVCFKSGIGKDYQVVFSRQGNFAALGDPYQGFPSAFSC</sequence>
<organism evidence="3 4">
    <name type="scientific">Corchorus capsularis</name>
    <name type="common">Jute</name>
    <dbReference type="NCBI Taxonomy" id="210143"/>
    <lineage>
        <taxon>Eukaryota</taxon>
        <taxon>Viridiplantae</taxon>
        <taxon>Streptophyta</taxon>
        <taxon>Embryophyta</taxon>
        <taxon>Tracheophyta</taxon>
        <taxon>Spermatophyta</taxon>
        <taxon>Magnoliopsida</taxon>
        <taxon>eudicotyledons</taxon>
        <taxon>Gunneridae</taxon>
        <taxon>Pentapetalae</taxon>
        <taxon>rosids</taxon>
        <taxon>malvids</taxon>
        <taxon>Malvales</taxon>
        <taxon>Malvaceae</taxon>
        <taxon>Grewioideae</taxon>
        <taxon>Apeibeae</taxon>
        <taxon>Corchorus</taxon>
    </lineage>
</organism>
<evidence type="ECO:0000256" key="2">
    <source>
        <dbReference type="SAM" id="Phobius"/>
    </source>
</evidence>
<dbReference type="Gene3D" id="3.40.50.150">
    <property type="entry name" value="Vaccinia Virus protein VP39"/>
    <property type="match status" value="1"/>
</dbReference>
<evidence type="ECO:0000313" key="4">
    <source>
        <dbReference type="Proteomes" id="UP000188268"/>
    </source>
</evidence>
<name>A0A1R3G3Q9_COCAP</name>
<keyword evidence="1" id="KW-0175">Coiled coil</keyword>
<reference evidence="3 4" key="1">
    <citation type="submission" date="2013-09" db="EMBL/GenBank/DDBJ databases">
        <title>Corchorus capsularis genome sequencing.</title>
        <authorList>
            <person name="Alam M."/>
            <person name="Haque M.S."/>
            <person name="Islam M.S."/>
            <person name="Emdad E.M."/>
            <person name="Islam M.M."/>
            <person name="Ahmed B."/>
            <person name="Halim A."/>
            <person name="Hossen Q.M.M."/>
            <person name="Hossain M.Z."/>
            <person name="Ahmed R."/>
            <person name="Khan M.M."/>
            <person name="Islam R."/>
            <person name="Rashid M.M."/>
            <person name="Khan S.A."/>
            <person name="Rahman M.S."/>
            <person name="Alam M."/>
        </authorList>
    </citation>
    <scope>NUCLEOTIDE SEQUENCE [LARGE SCALE GENOMIC DNA]</scope>
    <source>
        <strain evidence="4">cv. CVL-1</strain>
        <tissue evidence="3">Whole seedling</tissue>
    </source>
</reference>
<dbReference type="EMBL" id="AWWV01015470">
    <property type="protein sequence ID" value="OMO52650.1"/>
    <property type="molecule type" value="Genomic_DNA"/>
</dbReference>